<dbReference type="PANTHER" id="PTHR16130">
    <property type="entry name" value="LYSOSOMAL COBALAMIN TRANSPORTER-RELATED"/>
    <property type="match status" value="1"/>
</dbReference>
<evidence type="ECO:0000256" key="11">
    <source>
        <dbReference type="SAM" id="Phobius"/>
    </source>
</evidence>
<reference evidence="12" key="1">
    <citation type="submission" date="2014-05" db="EMBL/GenBank/DDBJ databases">
        <authorList>
            <person name="Chronopoulou M."/>
        </authorList>
    </citation>
    <scope>NUCLEOTIDE SEQUENCE</scope>
    <source>
        <tissue evidence="12">Whole organism</tissue>
    </source>
</reference>
<feature type="transmembrane region" description="Helical" evidence="11">
    <location>
        <begin position="472"/>
        <end position="494"/>
    </location>
</feature>
<dbReference type="InterPro" id="IPR050854">
    <property type="entry name" value="LMBD1_LysCbl_Transport"/>
</dbReference>
<evidence type="ECO:0000256" key="2">
    <source>
        <dbReference type="ARBA" id="ARBA00009901"/>
    </source>
</evidence>
<protein>
    <submittedName>
        <fullName evidence="12">Putative lysosomal cobalamin transporterlike [Aplysia californica]</fullName>
    </submittedName>
</protein>
<comment type="similarity">
    <text evidence="2">Belongs to the LIMR family. LMBRD1 subfamily.</text>
</comment>
<sequence length="518" mass="59880">MYDPSWSAWIYYGLAGCFALLFSSIYVLWYRSPAVNWLAVLVCVASLTATLLTSFLVPVDIFLVSSFKFKNGTYQPWAEDPLVRDQTEKSVLALYYFSYTFVATFLFIILPFCYFFFDYNPEEATRYRLLRSLQFTCLSLVLIFTFALLGYFIPFKEEIPPTILLGFLQPLKGIPVFLLNLLNVIGTFFLIIYTGIGISSLSCGMIRRERSVHARREVVISQLEEVEQRINDIRSRFAEDLIPYIEQVDLDRLEQQARLLRRSHYVLEQKARSFLNRLLLCIRPFEMTFGIMFMIVSFFIVLSLILSSVDRAMHSNGPSSGYSLNNTTLPNPIEDVLMFTQKIFPMDFILYINIVLLLIFGSVSGLKTVGIGCFCIPAYDVQSGKTQTRGLIWVCAILIYIIVALNVFMFSLVPNYTTFGNQVFVMNDTSANTTNTLFCESRKEGYKEHCYQTRISFLLTAYHDTMWIFDALYYWLHWVFIVVVLIGSLLAVYIRRHSFYRNHNEEDDEVLVNDVNVG</sequence>
<keyword evidence="3" id="KW-0813">Transport</keyword>
<evidence type="ECO:0000256" key="7">
    <source>
        <dbReference type="ARBA" id="ARBA00023136"/>
    </source>
</evidence>
<name>A0A0K2TEA1_LEPSM</name>
<evidence type="ECO:0000256" key="8">
    <source>
        <dbReference type="ARBA" id="ARBA00023228"/>
    </source>
</evidence>
<keyword evidence="5 11" id="KW-0812">Transmembrane</keyword>
<feature type="transmembrane region" description="Helical" evidence="11">
    <location>
        <begin position="37"/>
        <end position="57"/>
    </location>
</feature>
<evidence type="ECO:0000256" key="10">
    <source>
        <dbReference type="SAM" id="Coils"/>
    </source>
</evidence>
<proteinExistence type="inferred from homology"/>
<feature type="transmembrane region" description="Helical" evidence="11">
    <location>
        <begin position="129"/>
        <end position="153"/>
    </location>
</feature>
<organism evidence="12">
    <name type="scientific">Lepeophtheirus salmonis</name>
    <name type="common">Salmon louse</name>
    <name type="synonym">Caligus salmonis</name>
    <dbReference type="NCBI Taxonomy" id="72036"/>
    <lineage>
        <taxon>Eukaryota</taxon>
        <taxon>Metazoa</taxon>
        <taxon>Ecdysozoa</taxon>
        <taxon>Arthropoda</taxon>
        <taxon>Crustacea</taxon>
        <taxon>Multicrustacea</taxon>
        <taxon>Hexanauplia</taxon>
        <taxon>Copepoda</taxon>
        <taxon>Siphonostomatoida</taxon>
        <taxon>Caligidae</taxon>
        <taxon>Lepeophtheirus</taxon>
    </lineage>
</organism>
<feature type="transmembrane region" description="Helical" evidence="11">
    <location>
        <begin position="93"/>
        <end position="117"/>
    </location>
</feature>
<evidence type="ECO:0000256" key="1">
    <source>
        <dbReference type="ARBA" id="ARBA00004155"/>
    </source>
</evidence>
<keyword evidence="8" id="KW-0458">Lysosome</keyword>
<dbReference type="GO" id="GO:0072665">
    <property type="term" value="P:protein localization to vacuole"/>
    <property type="evidence" value="ECO:0007669"/>
    <property type="project" value="TreeGrafter"/>
</dbReference>
<keyword evidence="7 11" id="KW-0472">Membrane</keyword>
<evidence type="ECO:0000256" key="5">
    <source>
        <dbReference type="ARBA" id="ARBA00022692"/>
    </source>
</evidence>
<dbReference type="AlphaFoldDB" id="A0A0K2TEA1"/>
<evidence type="ECO:0000256" key="4">
    <source>
        <dbReference type="ARBA" id="ARBA00022628"/>
    </source>
</evidence>
<keyword evidence="6 11" id="KW-1133">Transmembrane helix</keyword>
<dbReference type="PANTHER" id="PTHR16130:SF2">
    <property type="entry name" value="LYSOSOMAL COBALAMIN TRANSPORT ESCORT PROTEIN LMBD1"/>
    <property type="match status" value="1"/>
</dbReference>
<feature type="transmembrane region" description="Helical" evidence="11">
    <location>
        <begin position="287"/>
        <end position="309"/>
    </location>
</feature>
<evidence type="ECO:0000256" key="6">
    <source>
        <dbReference type="ARBA" id="ARBA00022989"/>
    </source>
</evidence>
<keyword evidence="4" id="KW-0846">Cobalamin</keyword>
<keyword evidence="10" id="KW-0175">Coiled coil</keyword>
<dbReference type="Pfam" id="PF04791">
    <property type="entry name" value="LMBR1"/>
    <property type="match status" value="1"/>
</dbReference>
<accession>A0A0K2TEA1</accession>
<feature type="transmembrane region" description="Helical" evidence="11">
    <location>
        <begin position="6"/>
        <end position="30"/>
    </location>
</feature>
<feature type="transmembrane region" description="Helical" evidence="11">
    <location>
        <begin position="391"/>
        <end position="413"/>
    </location>
</feature>
<keyword evidence="9" id="KW-0170">Cobalt</keyword>
<dbReference type="EMBL" id="HACA01006435">
    <property type="protein sequence ID" value="CDW23796.1"/>
    <property type="molecule type" value="Transcribed_RNA"/>
</dbReference>
<evidence type="ECO:0000256" key="3">
    <source>
        <dbReference type="ARBA" id="ARBA00022448"/>
    </source>
</evidence>
<feature type="transmembrane region" description="Helical" evidence="11">
    <location>
        <begin position="173"/>
        <end position="206"/>
    </location>
</feature>
<dbReference type="GO" id="GO:0005765">
    <property type="term" value="C:lysosomal membrane"/>
    <property type="evidence" value="ECO:0007669"/>
    <property type="project" value="UniProtKB-SubCell"/>
</dbReference>
<comment type="subcellular location">
    <subcellularLocation>
        <location evidence="1">Lysosome membrane</location>
        <topology evidence="1">Multi-pass membrane protein</topology>
    </subcellularLocation>
</comment>
<feature type="transmembrane region" description="Helical" evidence="11">
    <location>
        <begin position="348"/>
        <end position="379"/>
    </location>
</feature>
<feature type="coiled-coil region" evidence="10">
    <location>
        <begin position="216"/>
        <end position="270"/>
    </location>
</feature>
<evidence type="ECO:0000313" key="12">
    <source>
        <dbReference type="EMBL" id="CDW23796.1"/>
    </source>
</evidence>
<dbReference type="GO" id="GO:0031419">
    <property type="term" value="F:cobalamin binding"/>
    <property type="evidence" value="ECO:0007669"/>
    <property type="project" value="UniProtKB-KW"/>
</dbReference>
<dbReference type="OrthoDB" id="73273at2759"/>
<evidence type="ECO:0000256" key="9">
    <source>
        <dbReference type="ARBA" id="ARBA00023285"/>
    </source>
</evidence>
<dbReference type="InterPro" id="IPR006876">
    <property type="entry name" value="LMBR1-like_membr_prot"/>
</dbReference>